<feature type="region of interest" description="Disordered" evidence="4">
    <location>
        <begin position="408"/>
        <end position="596"/>
    </location>
</feature>
<feature type="compositionally biased region" description="Polar residues" evidence="4">
    <location>
        <begin position="431"/>
        <end position="448"/>
    </location>
</feature>
<feature type="transmembrane region" description="Helical" evidence="5">
    <location>
        <begin position="7"/>
        <end position="26"/>
    </location>
</feature>
<feature type="domain" description="Strictosidine synthase conserved region" evidence="6">
    <location>
        <begin position="162"/>
        <end position="247"/>
    </location>
</feature>
<dbReference type="InterPro" id="IPR018119">
    <property type="entry name" value="Strictosidine_synth_cons-reg"/>
</dbReference>
<dbReference type="SUPFAM" id="SSF63829">
    <property type="entry name" value="Calcium-dependent phosphotriesterase"/>
    <property type="match status" value="1"/>
</dbReference>
<keyword evidence="5" id="KW-1133">Transmembrane helix</keyword>
<dbReference type="STRING" id="300112.A0A4S2K855"/>
<evidence type="ECO:0000256" key="4">
    <source>
        <dbReference type="SAM" id="MobiDB-lite"/>
    </source>
</evidence>
<sequence length="596" mass="65094">MSYLKSIGTAVIYIGLFLAVITYMPGLPPDSEFHEYSVTPPRELDPKNRLNDVERLFEGEINSPESFDSYDGQLYTGVHGGYVLRIEEDRTVPIVKFGENCDGIWQEHKCGRPLGLRFDKKGNLFVVDTYYGIFKVNVATGEYKNIVNTSKPIEGKVPRLPNSIDIAENGDLYWTVSSTDFRLCDLVLSALSNPSGRLIRYNAAKKKNEVLMRDLAFANGLMLSKDESFVIVAETHRNRIMKYNLKGPKAGQQEVFIDGLPGMPDNIHSDGQGGFLITLVIATDSEHPQLTQSLTPHPYLRKMLARLLVTMELPFKLINDIYPNTWTERLVHAIGSYQGAQFLINSDKSLVLRVDASGNIVEALSSDNGKVHGISSAHIHNDFLWFGSPWVNYLSRIPLKQAFPDLADSAKQSPNAGPSGVKTERVKRSTDSTTAKPTESARASQTTSKPTTTPTTTPKPTAAPTTPKPTAAPTTPKPTAAPTAPKPTAAPKPAPTPKADKPTATGGGNVKPETKSSTNAEAKKDNAQTVGDAKPKTKSNSPNAKSEENSKKDDAAKAQSEKNVKVDQGASVKQTAQKSQPEKVKRVETNRPRDDL</sequence>
<dbReference type="AlphaFoldDB" id="A0A4S2K855"/>
<dbReference type="PANTHER" id="PTHR10426">
    <property type="entry name" value="STRICTOSIDINE SYNTHASE-RELATED"/>
    <property type="match status" value="1"/>
</dbReference>
<gene>
    <name evidence="7" type="ORF">DBV15_04687</name>
</gene>
<dbReference type="Pfam" id="PF03088">
    <property type="entry name" value="Str_synth"/>
    <property type="match status" value="1"/>
</dbReference>
<proteinExistence type="inferred from homology"/>
<evidence type="ECO:0000256" key="3">
    <source>
        <dbReference type="ARBA" id="ARBA00023180"/>
    </source>
</evidence>
<dbReference type="GO" id="GO:0016787">
    <property type="term" value="F:hydrolase activity"/>
    <property type="evidence" value="ECO:0007669"/>
    <property type="project" value="TreeGrafter"/>
</dbReference>
<dbReference type="InterPro" id="IPR011042">
    <property type="entry name" value="6-blade_b-propeller_TolB-like"/>
</dbReference>
<feature type="compositionally biased region" description="Basic and acidic residues" evidence="4">
    <location>
        <begin position="545"/>
        <end position="565"/>
    </location>
</feature>
<feature type="compositionally biased region" description="Low complexity" evidence="4">
    <location>
        <begin position="449"/>
        <end position="483"/>
    </location>
</feature>
<dbReference type="Proteomes" id="UP000310200">
    <property type="component" value="Unassembled WGS sequence"/>
</dbReference>
<reference evidence="7 8" key="1">
    <citation type="journal article" date="2019" name="Philos. Trans. R. Soc. Lond., B, Biol. Sci.">
        <title>Ant behaviour and brain gene expression of defending hosts depend on the ecological success of the intruding social parasite.</title>
        <authorList>
            <person name="Kaur R."/>
            <person name="Stoldt M."/>
            <person name="Jongepier E."/>
            <person name="Feldmeyer B."/>
            <person name="Menzel F."/>
            <person name="Bornberg-Bauer E."/>
            <person name="Foitzik S."/>
        </authorList>
    </citation>
    <scope>NUCLEOTIDE SEQUENCE [LARGE SCALE GENOMIC DNA]</scope>
    <source>
        <tissue evidence="7">Whole body</tissue>
    </source>
</reference>
<keyword evidence="8" id="KW-1185">Reference proteome</keyword>
<dbReference type="Gene3D" id="2.120.10.30">
    <property type="entry name" value="TolB, C-terminal domain"/>
    <property type="match status" value="1"/>
</dbReference>
<evidence type="ECO:0000256" key="1">
    <source>
        <dbReference type="ARBA" id="ARBA00009191"/>
    </source>
</evidence>
<accession>A0A4S2K855</accession>
<keyword evidence="5" id="KW-0812">Transmembrane</keyword>
<keyword evidence="5" id="KW-0472">Membrane</keyword>
<organism evidence="7 8">
    <name type="scientific">Temnothorax longispinosus</name>
    <dbReference type="NCBI Taxonomy" id="300112"/>
    <lineage>
        <taxon>Eukaryota</taxon>
        <taxon>Metazoa</taxon>
        <taxon>Ecdysozoa</taxon>
        <taxon>Arthropoda</taxon>
        <taxon>Hexapoda</taxon>
        <taxon>Insecta</taxon>
        <taxon>Pterygota</taxon>
        <taxon>Neoptera</taxon>
        <taxon>Endopterygota</taxon>
        <taxon>Hymenoptera</taxon>
        <taxon>Apocrita</taxon>
        <taxon>Aculeata</taxon>
        <taxon>Formicoidea</taxon>
        <taxon>Formicidae</taxon>
        <taxon>Myrmicinae</taxon>
        <taxon>Temnothorax</taxon>
    </lineage>
</organism>
<keyword evidence="2" id="KW-0597">Phosphoprotein</keyword>
<protein>
    <submittedName>
        <fullName evidence="7">Adipocyte plasma membrane-associated protein</fullName>
    </submittedName>
</protein>
<name>A0A4S2K855_9HYME</name>
<comment type="similarity">
    <text evidence="1">Belongs to the strictosidine synthase family.</text>
</comment>
<evidence type="ECO:0000256" key="5">
    <source>
        <dbReference type="SAM" id="Phobius"/>
    </source>
</evidence>
<dbReference type="Pfam" id="PF20067">
    <property type="entry name" value="SSL_N"/>
    <property type="match status" value="1"/>
</dbReference>
<comment type="caution">
    <text evidence="7">The sequence shown here is derived from an EMBL/GenBank/DDBJ whole genome shotgun (WGS) entry which is preliminary data.</text>
</comment>
<evidence type="ECO:0000259" key="6">
    <source>
        <dbReference type="Pfam" id="PF03088"/>
    </source>
</evidence>
<evidence type="ECO:0000256" key="2">
    <source>
        <dbReference type="ARBA" id="ARBA00022553"/>
    </source>
</evidence>
<feature type="compositionally biased region" description="Pro residues" evidence="4">
    <location>
        <begin position="484"/>
        <end position="496"/>
    </location>
</feature>
<evidence type="ECO:0000313" key="8">
    <source>
        <dbReference type="Proteomes" id="UP000310200"/>
    </source>
</evidence>
<dbReference type="EMBL" id="QBLH01003108">
    <property type="protein sequence ID" value="TGZ45605.1"/>
    <property type="molecule type" value="Genomic_DNA"/>
</dbReference>
<evidence type="ECO:0000313" key="7">
    <source>
        <dbReference type="EMBL" id="TGZ45605.1"/>
    </source>
</evidence>
<keyword evidence="3" id="KW-0325">Glycoprotein</keyword>
<feature type="compositionally biased region" description="Basic and acidic residues" evidence="4">
    <location>
        <begin position="580"/>
        <end position="596"/>
    </location>
</feature>
<dbReference type="PANTHER" id="PTHR10426:SF88">
    <property type="entry name" value="ADIPOCYTE PLASMA MEMBRANE-ASSOCIATED PROTEIN HEMOMUCIN-RELATED"/>
    <property type="match status" value="1"/>
</dbReference>
<dbReference type="GO" id="GO:0012505">
    <property type="term" value="C:endomembrane system"/>
    <property type="evidence" value="ECO:0007669"/>
    <property type="project" value="TreeGrafter"/>
</dbReference>